<dbReference type="EMBL" id="SLXA01000003">
    <property type="protein sequence ID" value="TCO85381.1"/>
    <property type="molecule type" value="Genomic_DNA"/>
</dbReference>
<sequence>MGKKGIKKKKRKQERMKTITILLTGYSDWFGRFIRVISRSGYSHASLSIDGTEEVFYSFNGKGVVVEEPKKRKSRRRKEGSVCIRMRVPESICHDIAEEIQRFLEQKDIYTYSRLGVILCLLHIPHKFENAYFCSQFVAEVLSKSGAVQLKKKESLYLPNHLLDGFECLFSQKQIAYNVI</sequence>
<keyword evidence="2" id="KW-1185">Reference proteome</keyword>
<comment type="caution">
    <text evidence="1">The sequence shown here is derived from an EMBL/GenBank/DDBJ whole genome shotgun (WGS) entry which is preliminary data.</text>
</comment>
<proteinExistence type="predicted"/>
<dbReference type="InterPro" id="IPR038765">
    <property type="entry name" value="Papain-like_cys_pep_sf"/>
</dbReference>
<dbReference type="RefSeq" id="WP_132089582.1">
    <property type="nucleotide sequence ID" value="NZ_JANKAQ010000003.1"/>
</dbReference>
<protein>
    <recommendedName>
        <fullName evidence="3">Permuted papain-like amidase YaeF/Yiix C92 family enzyme</fullName>
    </recommendedName>
</protein>
<dbReference type="AlphaFoldDB" id="A0A4R2LJ51"/>
<reference evidence="1 2" key="1">
    <citation type="submission" date="2019-03" db="EMBL/GenBank/DDBJ databases">
        <title>Genomic Encyclopedia of Type Strains, Phase IV (KMG-IV): sequencing the most valuable type-strain genomes for metagenomic binning, comparative biology and taxonomic classification.</title>
        <authorList>
            <person name="Goeker M."/>
        </authorList>
    </citation>
    <scope>NUCLEOTIDE SEQUENCE [LARGE SCALE GENOMIC DNA]</scope>
    <source>
        <strain evidence="1 2">DSM 28559</strain>
    </source>
</reference>
<organism evidence="1 2">
    <name type="scientific">Frisingicoccus caecimuris</name>
    <dbReference type="NCBI Taxonomy" id="1796636"/>
    <lineage>
        <taxon>Bacteria</taxon>
        <taxon>Bacillati</taxon>
        <taxon>Bacillota</taxon>
        <taxon>Clostridia</taxon>
        <taxon>Lachnospirales</taxon>
        <taxon>Lachnospiraceae</taxon>
        <taxon>Frisingicoccus</taxon>
    </lineage>
</organism>
<accession>A0A4R2LJ51</accession>
<evidence type="ECO:0000313" key="2">
    <source>
        <dbReference type="Proteomes" id="UP000295711"/>
    </source>
</evidence>
<gene>
    <name evidence="1" type="ORF">EV212_103102</name>
</gene>
<name>A0A4R2LJ51_9FIRM</name>
<dbReference type="OrthoDB" id="1645744at2"/>
<dbReference type="Gene3D" id="3.90.1720.10">
    <property type="entry name" value="endopeptidase domain like (from Nostoc punctiforme)"/>
    <property type="match status" value="1"/>
</dbReference>
<dbReference type="Proteomes" id="UP000295711">
    <property type="component" value="Unassembled WGS sequence"/>
</dbReference>
<dbReference type="SUPFAM" id="SSF54001">
    <property type="entry name" value="Cysteine proteinases"/>
    <property type="match status" value="1"/>
</dbReference>
<evidence type="ECO:0008006" key="3">
    <source>
        <dbReference type="Google" id="ProtNLM"/>
    </source>
</evidence>
<evidence type="ECO:0000313" key="1">
    <source>
        <dbReference type="EMBL" id="TCO85381.1"/>
    </source>
</evidence>